<dbReference type="Proteomes" id="UP000830375">
    <property type="component" value="Unassembled WGS sequence"/>
</dbReference>
<sequence length="439" mass="48379">MSFDIGQIACPSVSPGAAEGLGSASSELKSCEASEGFSPAKKSELQATRRTKPGAPSQVDSDMDGQQLQQVLNPQRMKSLNEWMQNSSITLRQVNGQRKYGGPPPGWRGPPPGSGCEVFISQIPRDVFEDWLIPLFQSVGTIYEFRLMMNFSGQNRGFAYAKYCDPITASAAVMTLHHYRLPDGGSLTVRRSTEKRQLRLGDLPTTINQVELLTVLRMVSDGVEDVQLKMAGSKGREAVALVNYSSHYAASMAKKVLVQAFKKQYGIPITVKWTSFSKPKHVDEPIQEDDLFTPPCLSPLPKPSITPPHLHPQPSLHDVPPHTPLQPFFRAVGGPTGPPRDEMMPQAPVNRDAVSQLQWLCELYRLGTPQYDICYHHTSFDGFLCFSFKVLIPSVPLPLCGVIKILPGTSVEAMKREVYLAAAEQVIQTMSKASNLLPF</sequence>
<dbReference type="InterPro" id="IPR035979">
    <property type="entry name" value="RBD_domain_sf"/>
</dbReference>
<dbReference type="EMBL" id="JACTAM010000014">
    <property type="protein sequence ID" value="KAI2657079.1"/>
    <property type="molecule type" value="Genomic_DNA"/>
</dbReference>
<evidence type="ECO:0000256" key="3">
    <source>
        <dbReference type="SAM" id="MobiDB-lite"/>
    </source>
</evidence>
<evidence type="ECO:0000259" key="4">
    <source>
        <dbReference type="PROSITE" id="PS50102"/>
    </source>
</evidence>
<evidence type="ECO:0000313" key="5">
    <source>
        <dbReference type="EMBL" id="KAI2657079.1"/>
    </source>
</evidence>
<evidence type="ECO:0000256" key="1">
    <source>
        <dbReference type="ARBA" id="ARBA00022884"/>
    </source>
</evidence>
<evidence type="ECO:0000256" key="2">
    <source>
        <dbReference type="PROSITE-ProRule" id="PRU00176"/>
    </source>
</evidence>
<dbReference type="PROSITE" id="PS50102">
    <property type="entry name" value="RRM"/>
    <property type="match status" value="1"/>
</dbReference>
<dbReference type="InterPro" id="IPR000504">
    <property type="entry name" value="RRM_dom"/>
</dbReference>
<proteinExistence type="predicted"/>
<dbReference type="SUPFAM" id="SSF54928">
    <property type="entry name" value="RNA-binding domain, RBD"/>
    <property type="match status" value="1"/>
</dbReference>
<protein>
    <submittedName>
        <fullName evidence="5">Dead end protein 1</fullName>
    </submittedName>
</protein>
<reference evidence="5 6" key="1">
    <citation type="submission" date="2022-01" db="EMBL/GenBank/DDBJ databases">
        <title>A high-quality chromosome-level genome assembly of rohu carp, Labeo rohita.</title>
        <authorList>
            <person name="Arick M.A. II"/>
            <person name="Hsu C.-Y."/>
            <person name="Magbanua Z."/>
            <person name="Pechanova O."/>
            <person name="Grover C."/>
            <person name="Miller E."/>
            <person name="Thrash A."/>
            <person name="Ezzel L."/>
            <person name="Alam S."/>
            <person name="Benzie J."/>
            <person name="Hamilton M."/>
            <person name="Karsi A."/>
            <person name="Lawrence M.L."/>
            <person name="Peterson D.G."/>
        </authorList>
    </citation>
    <scope>NUCLEOTIDE SEQUENCE [LARGE SCALE GENOMIC DNA]</scope>
    <source>
        <strain evidence="6">BAU-BD-2019</strain>
        <tissue evidence="5">Blood</tissue>
    </source>
</reference>
<name>A0ABQ8M2F3_LABRO</name>
<dbReference type="Pfam" id="PF14709">
    <property type="entry name" value="DND1_DSRM"/>
    <property type="match status" value="1"/>
</dbReference>
<keyword evidence="6" id="KW-1185">Reference proteome</keyword>
<keyword evidence="1 2" id="KW-0694">RNA-binding</keyword>
<gene>
    <name evidence="5" type="ORF">H4Q32_021147</name>
</gene>
<accession>A0ABQ8M2F3</accession>
<dbReference type="Gene3D" id="3.30.70.330">
    <property type="match status" value="1"/>
</dbReference>
<feature type="domain" description="RRM" evidence="4">
    <location>
        <begin position="116"/>
        <end position="194"/>
    </location>
</feature>
<dbReference type="PANTHER" id="PTHR21245">
    <property type="entry name" value="HETEROGENEOUS NUCLEAR RIBONUCLEOPROTEIN"/>
    <property type="match status" value="1"/>
</dbReference>
<dbReference type="InterPro" id="IPR012677">
    <property type="entry name" value="Nucleotide-bd_a/b_plait_sf"/>
</dbReference>
<evidence type="ECO:0000313" key="6">
    <source>
        <dbReference type="Proteomes" id="UP000830375"/>
    </source>
</evidence>
<dbReference type="Pfam" id="PF00076">
    <property type="entry name" value="RRM_1"/>
    <property type="match status" value="1"/>
</dbReference>
<comment type="caution">
    <text evidence="5">The sequence shown here is derived from an EMBL/GenBank/DDBJ whole genome shotgun (WGS) entry which is preliminary data.</text>
</comment>
<feature type="region of interest" description="Disordered" evidence="3">
    <location>
        <begin position="1"/>
        <end position="64"/>
    </location>
</feature>
<organism evidence="5 6">
    <name type="scientific">Labeo rohita</name>
    <name type="common">Indian major carp</name>
    <name type="synonym">Cyprinus rohita</name>
    <dbReference type="NCBI Taxonomy" id="84645"/>
    <lineage>
        <taxon>Eukaryota</taxon>
        <taxon>Metazoa</taxon>
        <taxon>Chordata</taxon>
        <taxon>Craniata</taxon>
        <taxon>Vertebrata</taxon>
        <taxon>Euteleostomi</taxon>
        <taxon>Actinopterygii</taxon>
        <taxon>Neopterygii</taxon>
        <taxon>Teleostei</taxon>
        <taxon>Ostariophysi</taxon>
        <taxon>Cypriniformes</taxon>
        <taxon>Cyprinidae</taxon>
        <taxon>Labeoninae</taxon>
        <taxon>Labeonini</taxon>
        <taxon>Labeo</taxon>
    </lineage>
</organism>
<dbReference type="SMART" id="SM00360">
    <property type="entry name" value="RRM"/>
    <property type="match status" value="1"/>
</dbReference>